<gene>
    <name evidence="1" type="ORF">KYD98_16545</name>
</gene>
<keyword evidence="2" id="KW-1185">Reference proteome</keyword>
<evidence type="ECO:0000313" key="2">
    <source>
        <dbReference type="Proteomes" id="UP001519921"/>
    </source>
</evidence>
<proteinExistence type="predicted"/>
<reference evidence="1 2" key="1">
    <citation type="submission" date="2021-07" db="EMBL/GenBank/DDBJ databases">
        <title>Clostridium weizhouense sp. nov., an anaerobic bacterium isolated from activated sludge of Petroleum wastewater.</title>
        <authorList>
            <person name="Li Q."/>
        </authorList>
    </citation>
    <scope>NUCLEOTIDE SEQUENCE [LARGE SCALE GENOMIC DNA]</scope>
    <source>
        <strain evidence="1 2">YB-6</strain>
    </source>
</reference>
<dbReference type="Proteomes" id="UP001519921">
    <property type="component" value="Unassembled WGS sequence"/>
</dbReference>
<protein>
    <submittedName>
        <fullName evidence="1">Uncharacterized protein</fullName>
    </submittedName>
</protein>
<evidence type="ECO:0000313" key="1">
    <source>
        <dbReference type="EMBL" id="MBW6411691.1"/>
    </source>
</evidence>
<dbReference type="RefSeq" id="WP_219781155.1">
    <property type="nucleotide sequence ID" value="NZ_JAHXPT010000017.1"/>
</dbReference>
<name>A0ABS7AUW4_9CLOT</name>
<organism evidence="1 2">
    <name type="scientific">Clostridium weizhouense</name>
    <dbReference type="NCBI Taxonomy" id="2859781"/>
    <lineage>
        <taxon>Bacteria</taxon>
        <taxon>Bacillati</taxon>
        <taxon>Bacillota</taxon>
        <taxon>Clostridia</taxon>
        <taxon>Eubacteriales</taxon>
        <taxon>Clostridiaceae</taxon>
        <taxon>Clostridium</taxon>
    </lineage>
</organism>
<comment type="caution">
    <text evidence="1">The sequence shown here is derived from an EMBL/GenBank/DDBJ whole genome shotgun (WGS) entry which is preliminary data.</text>
</comment>
<sequence>MFIDEKVIKENNGAKVIDKFAMNQVILKAGFVGAQCSAEKLGIQKCENCEMESLCEEMDNIYDAVKTSTVVVKKVFNL</sequence>
<dbReference type="EMBL" id="JAHXPT010000017">
    <property type="protein sequence ID" value="MBW6411691.1"/>
    <property type="molecule type" value="Genomic_DNA"/>
</dbReference>
<accession>A0ABS7AUW4</accession>